<dbReference type="PANTHER" id="PTHR36438:SF1">
    <property type="entry name" value="IRON-SULFUR CLUSTER REPAIR PROTEIN YTFE"/>
    <property type="match status" value="1"/>
</dbReference>
<dbReference type="OrthoDB" id="9797132at2"/>
<keyword evidence="7" id="KW-1185">Reference proteome</keyword>
<organism evidence="6 7">
    <name type="scientific">Lujinxingia vulgaris</name>
    <dbReference type="NCBI Taxonomy" id="2600176"/>
    <lineage>
        <taxon>Bacteria</taxon>
        <taxon>Deltaproteobacteria</taxon>
        <taxon>Bradymonadales</taxon>
        <taxon>Lujinxingiaceae</taxon>
        <taxon>Lujinxingia</taxon>
    </lineage>
</organism>
<keyword evidence="4" id="KW-0408">Iron</keyword>
<evidence type="ECO:0000259" key="5">
    <source>
        <dbReference type="Pfam" id="PF01814"/>
    </source>
</evidence>
<evidence type="ECO:0000256" key="3">
    <source>
        <dbReference type="ARBA" id="ARBA00022723"/>
    </source>
</evidence>
<dbReference type="InterPro" id="IPR038062">
    <property type="entry name" value="ScdA-like_N_sf"/>
</dbReference>
<gene>
    <name evidence="6" type="primary">ric</name>
    <name evidence="6" type="ORF">FRC98_10345</name>
</gene>
<dbReference type="CDD" id="cd12108">
    <property type="entry name" value="Hr-like"/>
    <property type="match status" value="1"/>
</dbReference>
<proteinExistence type="predicted"/>
<evidence type="ECO:0000313" key="6">
    <source>
        <dbReference type="EMBL" id="TXD37126.1"/>
    </source>
</evidence>
<keyword evidence="3" id="KW-0479">Metal-binding</keyword>
<dbReference type="RefSeq" id="WP_146981337.1">
    <property type="nucleotide sequence ID" value="NZ_VOSM01000004.1"/>
</dbReference>
<comment type="caution">
    <text evidence="6">The sequence shown here is derived from an EMBL/GenBank/DDBJ whole genome shotgun (WGS) entry which is preliminary data.</text>
</comment>
<protein>
    <submittedName>
        <fullName evidence="6">Iron-sulfur cluster repair di-iron protein</fullName>
    </submittedName>
</protein>
<dbReference type="NCBIfam" id="TIGR03652">
    <property type="entry name" value="FeS_repair_RIC"/>
    <property type="match status" value="1"/>
</dbReference>
<dbReference type="GO" id="GO:0005737">
    <property type="term" value="C:cytoplasm"/>
    <property type="evidence" value="ECO:0007669"/>
    <property type="project" value="UniProtKB-SubCell"/>
</dbReference>
<keyword evidence="2" id="KW-0963">Cytoplasm</keyword>
<dbReference type="PANTHER" id="PTHR36438">
    <property type="entry name" value="IRON-SULFUR CLUSTER REPAIR PROTEIN YTFE"/>
    <property type="match status" value="1"/>
</dbReference>
<evidence type="ECO:0000256" key="4">
    <source>
        <dbReference type="ARBA" id="ARBA00023004"/>
    </source>
</evidence>
<evidence type="ECO:0000313" key="7">
    <source>
        <dbReference type="Proteomes" id="UP000321412"/>
    </source>
</evidence>
<comment type="subcellular location">
    <subcellularLocation>
        <location evidence="1">Cytoplasm</location>
    </subcellularLocation>
</comment>
<feature type="domain" description="Hemerythrin-like" evidence="5">
    <location>
        <begin position="80"/>
        <end position="219"/>
    </location>
</feature>
<dbReference type="Proteomes" id="UP000321412">
    <property type="component" value="Unassembled WGS sequence"/>
</dbReference>
<dbReference type="Gene3D" id="1.10.3910.10">
    <property type="entry name" value="SP0561-like"/>
    <property type="match status" value="1"/>
</dbReference>
<accession>A0A5C6X9R0</accession>
<dbReference type="EMBL" id="VOSM01000004">
    <property type="protein sequence ID" value="TXD37126.1"/>
    <property type="molecule type" value="Genomic_DNA"/>
</dbReference>
<evidence type="ECO:0000256" key="1">
    <source>
        <dbReference type="ARBA" id="ARBA00004496"/>
    </source>
</evidence>
<dbReference type="Pfam" id="PF01814">
    <property type="entry name" value="Hemerythrin"/>
    <property type="match status" value="1"/>
</dbReference>
<sequence length="221" mass="25013">MITADQTVGHIAKNFPMSTRVFGRYKIDFCCKGRLSLQEVCGTHDIEIDKLVADIEAEIELAPPTALDGWADRSTPELVAHILENYHRPLDEELPRLESLADKVARVHGDRDRRLPRIAQTFTLLRAELEEHFRKEENVLFPAILADDGQPLAGPIRVMLQDHEDAGDMLVLLRELADDFQVPPHACNSWRALLGGLEDLERSLHEHIHLENNILFPRAAA</sequence>
<dbReference type="AlphaFoldDB" id="A0A5C6X9R0"/>
<dbReference type="InterPro" id="IPR012312">
    <property type="entry name" value="Hemerythrin-like"/>
</dbReference>
<name>A0A5C6X9R0_9DELT</name>
<dbReference type="GO" id="GO:0046872">
    <property type="term" value="F:metal ion binding"/>
    <property type="evidence" value="ECO:0007669"/>
    <property type="project" value="UniProtKB-KW"/>
</dbReference>
<dbReference type="InterPro" id="IPR019903">
    <property type="entry name" value="RIC_family"/>
</dbReference>
<dbReference type="Pfam" id="PF04405">
    <property type="entry name" value="ScdA_N"/>
    <property type="match status" value="1"/>
</dbReference>
<dbReference type="Gene3D" id="1.20.120.520">
    <property type="entry name" value="nmb1532 protein domain like"/>
    <property type="match status" value="1"/>
</dbReference>
<evidence type="ECO:0000256" key="2">
    <source>
        <dbReference type="ARBA" id="ARBA00022490"/>
    </source>
</evidence>
<reference evidence="6 7" key="1">
    <citation type="submission" date="2019-08" db="EMBL/GenBank/DDBJ databases">
        <title>Bradymonadales sp. TMQ4.</title>
        <authorList>
            <person name="Liang Q."/>
        </authorList>
    </citation>
    <scope>NUCLEOTIDE SEQUENCE [LARGE SCALE GENOMIC DNA]</scope>
    <source>
        <strain evidence="6 7">TMQ4</strain>
    </source>
</reference>